<protein>
    <submittedName>
        <fullName evidence="2">YjbH domain-containing protein</fullName>
    </submittedName>
</protein>
<gene>
    <name evidence="2" type="ORF">KB874_05795</name>
</gene>
<accession>A0A8J7WBD0</accession>
<evidence type="ECO:0000313" key="3">
    <source>
        <dbReference type="Proteomes" id="UP000681356"/>
    </source>
</evidence>
<name>A0A8J7WBD0_9RHOB</name>
<dbReference type="AlphaFoldDB" id="A0A8J7WBD0"/>
<feature type="signal peptide" evidence="1">
    <location>
        <begin position="1"/>
        <end position="31"/>
    </location>
</feature>
<comment type="caution">
    <text evidence="2">The sequence shown here is derived from an EMBL/GenBank/DDBJ whole genome shotgun (WGS) entry which is preliminary data.</text>
</comment>
<dbReference type="Proteomes" id="UP000681356">
    <property type="component" value="Unassembled WGS sequence"/>
</dbReference>
<evidence type="ECO:0000313" key="2">
    <source>
        <dbReference type="EMBL" id="MBS0123642.1"/>
    </source>
</evidence>
<keyword evidence="3" id="KW-1185">Reference proteome</keyword>
<dbReference type="InterPro" id="IPR010344">
    <property type="entry name" value="YbjH"/>
</dbReference>
<reference evidence="2" key="1">
    <citation type="submission" date="2021-04" db="EMBL/GenBank/DDBJ databases">
        <authorList>
            <person name="Yoon J."/>
        </authorList>
    </citation>
    <scope>NUCLEOTIDE SEQUENCE</scope>
    <source>
        <strain evidence="2">KMU-90</strain>
    </source>
</reference>
<dbReference type="EMBL" id="JAGTUU010000002">
    <property type="protein sequence ID" value="MBS0123642.1"/>
    <property type="molecule type" value="Genomic_DNA"/>
</dbReference>
<organism evidence="2 3">
    <name type="scientific">Thetidibacter halocola</name>
    <dbReference type="NCBI Taxonomy" id="2827239"/>
    <lineage>
        <taxon>Bacteria</taxon>
        <taxon>Pseudomonadati</taxon>
        <taxon>Pseudomonadota</taxon>
        <taxon>Alphaproteobacteria</taxon>
        <taxon>Rhodobacterales</taxon>
        <taxon>Roseobacteraceae</taxon>
        <taxon>Thetidibacter</taxon>
    </lineage>
</organism>
<proteinExistence type="predicted"/>
<dbReference type="Pfam" id="PF06082">
    <property type="entry name" value="YjbH"/>
    <property type="match status" value="1"/>
</dbReference>
<keyword evidence="1" id="KW-0732">Signal</keyword>
<feature type="chain" id="PRO_5035195441" evidence="1">
    <location>
        <begin position="32"/>
        <end position="725"/>
    </location>
</feature>
<evidence type="ECO:0000256" key="1">
    <source>
        <dbReference type="SAM" id="SignalP"/>
    </source>
</evidence>
<dbReference type="RefSeq" id="WP_212535608.1">
    <property type="nucleotide sequence ID" value="NZ_JAGTUU010000002.1"/>
</dbReference>
<sequence>MSEKSARRLRKRVRLGSLALAMFAVGQVAPAQQQERLPDYNLYGVPGLIDMPTSDAAPDATLSSTFGAFGKQLRTTLTFQITPRLSGSFRYSALDDFSGAGAVGGRYYDRSFDLRYQLLTETDTRPSLTIGFQDVIGTGLYSSEYIVATKEIARGLRLTGGIGWGRLGSYGSFGDTGTRPNVTLGRGGIPTYDRWFRGPVAGFGGLSYAVNDRLSLKAEYSSDAYDIEAGRSGMTRDSQWNYGLDYRFRNGTQLSLYHMYGNEIGAQLTLFTNPTTSGIPGGREGAPLPVAPRAPGAAADLGWTTDTARVQQAGASLSQLAANEGIVVEGLDLQANRAVVRMRNERYGAPAQAVGRLARAMTRALPASVEQFEIIPVVRGMPMSSIILRRSDLERLEHDDSLEMLARTQMIDAFGRVPPAAPGQYPRFTWSFLPYVQVSVFDPDNPVRADAGLRARAEYRITPNFVLSGSVTKKLNGNLGDSTRVSASNLPRVRTDHARYAAEGDPAIEYLQLAHFGRPAKDLYSRVTVGYLEPMFAGASAELLWKRVNSRFALGAEINYVVRRDFDQLFGTQSMTTIEPVTNSVNGVPGTRETIPSVNGHISAYYDFGNGFHGQMDVGRYLAGDYGATLRLDREFANGWRIGAYATFTDVSSEEFGEGSFDKGIRITIPIGALTGQPSRNRNDLVIQSLTRDGGARLNVNDRLYEQVREYHRPDAAKSWGRFWR</sequence>